<feature type="transmembrane region" description="Helical" evidence="5">
    <location>
        <begin position="41"/>
        <end position="59"/>
    </location>
</feature>
<feature type="transmembrane region" description="Helical" evidence="5">
    <location>
        <begin position="248"/>
        <end position="269"/>
    </location>
</feature>
<reference evidence="6 7" key="1">
    <citation type="submission" date="2022-04" db="EMBL/GenBank/DDBJ databases">
        <title>Genome draft of Actinomadura sp. ATCC 31491.</title>
        <authorList>
            <person name="Shi X."/>
            <person name="Du Y."/>
        </authorList>
    </citation>
    <scope>NUCLEOTIDE SEQUENCE [LARGE SCALE GENOMIC DNA]</scope>
    <source>
        <strain evidence="6 7">ATCC 31491</strain>
    </source>
</reference>
<dbReference type="PANTHER" id="PTHR37955:SF1">
    <property type="entry name" value="DEP DOMAIN-CONTAINING PROTEIN"/>
    <property type="match status" value="1"/>
</dbReference>
<dbReference type="InterPro" id="IPR038665">
    <property type="entry name" value="Voltage-dep_anion_channel_sf"/>
</dbReference>
<evidence type="ECO:0008006" key="8">
    <source>
        <dbReference type="Google" id="ProtNLM"/>
    </source>
</evidence>
<sequence>MTRSTRIPLNTLGIGFGLSGLAGTWTAAASALGAPPLAGEALWAVAALAWAATLIRYGLGVRSPRDLAADLRHPVLGPFAALAPATGSLLAAHLAAYAPAAGAALVWVMLAVAAAFGAWFVAALLTAPRQAATLHGGHLLPTVAASLIAAQSLAVIGQRGAAVALLGAGVLFWLLIGAVLLARFVTGPELPAPLLPTLAIFSAPPAVAGNAWWAIAGARPGAAHEVLAGLMVALLLPHLFLLRRYARLPFALGFWAFTFTTAASATYGVRLLTSAAAPVATAGAWALVAVATAVIGGIGARSLALLLPARRPHGEVAPLKAA</sequence>
<dbReference type="InterPro" id="IPR004695">
    <property type="entry name" value="SLAC1/Mae1/Ssu1/TehA"/>
</dbReference>
<organism evidence="6 7">
    <name type="scientific">Actinomadura luzonensis</name>
    <dbReference type="NCBI Taxonomy" id="2805427"/>
    <lineage>
        <taxon>Bacteria</taxon>
        <taxon>Bacillati</taxon>
        <taxon>Actinomycetota</taxon>
        <taxon>Actinomycetes</taxon>
        <taxon>Streptosporangiales</taxon>
        <taxon>Thermomonosporaceae</taxon>
        <taxon>Actinomadura</taxon>
    </lineage>
</organism>
<dbReference type="Proteomes" id="UP001317259">
    <property type="component" value="Unassembled WGS sequence"/>
</dbReference>
<evidence type="ECO:0000256" key="1">
    <source>
        <dbReference type="ARBA" id="ARBA00004141"/>
    </source>
</evidence>
<name>A0ABT0FTY3_9ACTN</name>
<dbReference type="RefSeq" id="WP_242380969.1">
    <property type="nucleotide sequence ID" value="NZ_JAKRKC020000001.1"/>
</dbReference>
<feature type="transmembrane region" description="Helical" evidence="5">
    <location>
        <begin position="79"/>
        <end position="98"/>
    </location>
</feature>
<accession>A0ABT0FTY3</accession>
<protein>
    <recommendedName>
        <fullName evidence="8">C4-dicarboxylate transporter</fullName>
    </recommendedName>
</protein>
<dbReference type="Gene3D" id="1.50.10.150">
    <property type="entry name" value="Voltage-dependent anion channel"/>
    <property type="match status" value="1"/>
</dbReference>
<feature type="transmembrane region" description="Helical" evidence="5">
    <location>
        <begin position="162"/>
        <end position="182"/>
    </location>
</feature>
<dbReference type="InterPro" id="IPR052951">
    <property type="entry name" value="Tellurite_res_ion_channel"/>
</dbReference>
<dbReference type="Pfam" id="PF03595">
    <property type="entry name" value="SLAC1"/>
    <property type="match status" value="1"/>
</dbReference>
<evidence type="ECO:0000313" key="7">
    <source>
        <dbReference type="Proteomes" id="UP001317259"/>
    </source>
</evidence>
<evidence type="ECO:0000256" key="2">
    <source>
        <dbReference type="ARBA" id="ARBA00022692"/>
    </source>
</evidence>
<feature type="transmembrane region" description="Helical" evidence="5">
    <location>
        <begin position="275"/>
        <end position="300"/>
    </location>
</feature>
<keyword evidence="4 5" id="KW-0472">Membrane</keyword>
<comment type="caution">
    <text evidence="6">The sequence shown here is derived from an EMBL/GenBank/DDBJ whole genome shotgun (WGS) entry which is preliminary data.</text>
</comment>
<comment type="subcellular location">
    <subcellularLocation>
        <location evidence="1">Membrane</location>
        <topology evidence="1">Multi-pass membrane protein</topology>
    </subcellularLocation>
</comment>
<keyword evidence="2 5" id="KW-0812">Transmembrane</keyword>
<keyword evidence="7" id="KW-1185">Reference proteome</keyword>
<evidence type="ECO:0000256" key="3">
    <source>
        <dbReference type="ARBA" id="ARBA00022989"/>
    </source>
</evidence>
<proteinExistence type="predicted"/>
<evidence type="ECO:0000256" key="4">
    <source>
        <dbReference type="ARBA" id="ARBA00023136"/>
    </source>
</evidence>
<feature type="transmembrane region" description="Helical" evidence="5">
    <location>
        <begin position="104"/>
        <end position="127"/>
    </location>
</feature>
<evidence type="ECO:0000256" key="5">
    <source>
        <dbReference type="SAM" id="Phobius"/>
    </source>
</evidence>
<feature type="transmembrane region" description="Helical" evidence="5">
    <location>
        <begin position="221"/>
        <end position="241"/>
    </location>
</feature>
<gene>
    <name evidence="6" type="ORF">MF672_018625</name>
</gene>
<dbReference type="EMBL" id="JAKRKC020000001">
    <property type="protein sequence ID" value="MCK2215792.1"/>
    <property type="molecule type" value="Genomic_DNA"/>
</dbReference>
<feature type="transmembrane region" description="Helical" evidence="5">
    <location>
        <begin position="194"/>
        <end position="215"/>
    </location>
</feature>
<evidence type="ECO:0000313" key="6">
    <source>
        <dbReference type="EMBL" id="MCK2215792.1"/>
    </source>
</evidence>
<feature type="transmembrane region" description="Helical" evidence="5">
    <location>
        <begin position="139"/>
        <end position="156"/>
    </location>
</feature>
<keyword evidence="3 5" id="KW-1133">Transmembrane helix</keyword>
<dbReference type="PANTHER" id="PTHR37955">
    <property type="entry name" value="TELLURITE RESISTANCE PROTEIN TEHA"/>
    <property type="match status" value="1"/>
</dbReference>